<organism evidence="1 2">
    <name type="scientific">Oidiodendron maius (strain Zn)</name>
    <dbReference type="NCBI Taxonomy" id="913774"/>
    <lineage>
        <taxon>Eukaryota</taxon>
        <taxon>Fungi</taxon>
        <taxon>Dikarya</taxon>
        <taxon>Ascomycota</taxon>
        <taxon>Pezizomycotina</taxon>
        <taxon>Leotiomycetes</taxon>
        <taxon>Leotiomycetes incertae sedis</taxon>
        <taxon>Myxotrichaceae</taxon>
        <taxon>Oidiodendron</taxon>
    </lineage>
</organism>
<reference evidence="1 2" key="1">
    <citation type="submission" date="2014-04" db="EMBL/GenBank/DDBJ databases">
        <authorList>
            <consortium name="DOE Joint Genome Institute"/>
            <person name="Kuo A."/>
            <person name="Martino E."/>
            <person name="Perotto S."/>
            <person name="Kohler A."/>
            <person name="Nagy L.G."/>
            <person name="Floudas D."/>
            <person name="Copeland A."/>
            <person name="Barry K.W."/>
            <person name="Cichocki N."/>
            <person name="Veneault-Fourrey C."/>
            <person name="LaButti K."/>
            <person name="Lindquist E.A."/>
            <person name="Lipzen A."/>
            <person name="Lundell T."/>
            <person name="Morin E."/>
            <person name="Murat C."/>
            <person name="Sun H."/>
            <person name="Tunlid A."/>
            <person name="Henrissat B."/>
            <person name="Grigoriev I.V."/>
            <person name="Hibbett D.S."/>
            <person name="Martin F."/>
            <person name="Nordberg H.P."/>
            <person name="Cantor M.N."/>
            <person name="Hua S.X."/>
        </authorList>
    </citation>
    <scope>NUCLEOTIDE SEQUENCE [LARGE SCALE GENOMIC DNA]</scope>
    <source>
        <strain evidence="1 2">Zn</strain>
    </source>
</reference>
<name>A0A0C3H8U5_OIDMZ</name>
<evidence type="ECO:0000313" key="2">
    <source>
        <dbReference type="Proteomes" id="UP000054321"/>
    </source>
</evidence>
<dbReference type="EMBL" id="KN832872">
    <property type="protein sequence ID" value="KIN04641.1"/>
    <property type="molecule type" value="Genomic_DNA"/>
</dbReference>
<gene>
    <name evidence="1" type="ORF">OIDMADRAFT_50488</name>
</gene>
<dbReference type="HOGENOM" id="CLU_1030946_0_0_1"/>
<proteinExistence type="predicted"/>
<keyword evidence="2" id="KW-1185">Reference proteome</keyword>
<accession>A0A0C3H8U5</accession>
<dbReference type="Proteomes" id="UP000054321">
    <property type="component" value="Unassembled WGS sequence"/>
</dbReference>
<dbReference type="AlphaFoldDB" id="A0A0C3H8U5"/>
<protein>
    <submittedName>
        <fullName evidence="1">Uncharacterized protein</fullName>
    </submittedName>
</protein>
<dbReference type="InParanoid" id="A0A0C3H8U5"/>
<evidence type="ECO:0000313" key="1">
    <source>
        <dbReference type="EMBL" id="KIN04641.1"/>
    </source>
</evidence>
<sequence>MANSATYVESMLKRSEEWINDAEACRAELSDVMAQINEHHSFLRSNIIYGIDHLDGGNSISLEEIRPPPPFGKIINELQPGITASQFQSIRDSLFSAAIYKFVVMLNKVRKPLLDCVRAYSAFKLQVLDPHVRNKEFVCLEALKLRELVPSTVAAVERLETRVSDVAISARNELKRINEALVMARKDSKDSWEKIEAEIQSRSKRLDNKDMNAAFERAFDHCNDEMINHILFEEVLRPPYLEILCRVAIPYAEKRKAMEKLERKMEKCIT</sequence>
<reference evidence="2" key="2">
    <citation type="submission" date="2015-01" db="EMBL/GenBank/DDBJ databases">
        <title>Evolutionary Origins and Diversification of the Mycorrhizal Mutualists.</title>
        <authorList>
            <consortium name="DOE Joint Genome Institute"/>
            <consortium name="Mycorrhizal Genomics Consortium"/>
            <person name="Kohler A."/>
            <person name="Kuo A."/>
            <person name="Nagy L.G."/>
            <person name="Floudas D."/>
            <person name="Copeland A."/>
            <person name="Barry K.W."/>
            <person name="Cichocki N."/>
            <person name="Veneault-Fourrey C."/>
            <person name="LaButti K."/>
            <person name="Lindquist E.A."/>
            <person name="Lipzen A."/>
            <person name="Lundell T."/>
            <person name="Morin E."/>
            <person name="Murat C."/>
            <person name="Riley R."/>
            <person name="Ohm R."/>
            <person name="Sun H."/>
            <person name="Tunlid A."/>
            <person name="Henrissat B."/>
            <person name="Grigoriev I.V."/>
            <person name="Hibbett D.S."/>
            <person name="Martin F."/>
        </authorList>
    </citation>
    <scope>NUCLEOTIDE SEQUENCE [LARGE SCALE GENOMIC DNA]</scope>
    <source>
        <strain evidence="2">Zn</strain>
    </source>
</reference>